<dbReference type="SUPFAM" id="SSF102405">
    <property type="entry name" value="MCP/YpsA-like"/>
    <property type="match status" value="1"/>
</dbReference>
<dbReference type="PANTHER" id="PTHR43022:SF1">
    <property type="entry name" value="PROTEIN SMF"/>
    <property type="match status" value="1"/>
</dbReference>
<evidence type="ECO:0000259" key="3">
    <source>
        <dbReference type="Pfam" id="PF02481"/>
    </source>
</evidence>
<reference evidence="5 6" key="1">
    <citation type="submission" date="2016-10" db="EMBL/GenBank/DDBJ databases">
        <authorList>
            <person name="de Groot N.N."/>
        </authorList>
    </citation>
    <scope>NUCLEOTIDE SEQUENCE [LARGE SCALE GENOMIC DNA]</scope>
    <source>
        <strain evidence="5 6">DSM 17890</strain>
    </source>
</reference>
<dbReference type="Pfam" id="PF02481">
    <property type="entry name" value="DNA_processg_A"/>
    <property type="match status" value="1"/>
</dbReference>
<protein>
    <submittedName>
        <fullName evidence="5">DNA processing protein</fullName>
    </submittedName>
</protein>
<dbReference type="InterPro" id="IPR057666">
    <property type="entry name" value="DrpA_SLOG"/>
</dbReference>
<dbReference type="InterPro" id="IPR003488">
    <property type="entry name" value="DprA"/>
</dbReference>
<keyword evidence="6" id="KW-1185">Reference proteome</keyword>
<dbReference type="PANTHER" id="PTHR43022">
    <property type="entry name" value="PROTEIN SMF"/>
    <property type="match status" value="1"/>
</dbReference>
<organism evidence="5 6">
    <name type="scientific">Albimonas donghaensis</name>
    <dbReference type="NCBI Taxonomy" id="356660"/>
    <lineage>
        <taxon>Bacteria</taxon>
        <taxon>Pseudomonadati</taxon>
        <taxon>Pseudomonadota</taxon>
        <taxon>Alphaproteobacteria</taxon>
        <taxon>Rhodobacterales</taxon>
        <taxon>Paracoccaceae</taxon>
        <taxon>Albimonas</taxon>
    </lineage>
</organism>
<dbReference type="STRING" id="356660.SAMN05444336_1011069"/>
<proteinExistence type="inferred from homology"/>
<dbReference type="Gene3D" id="3.40.50.450">
    <property type="match status" value="1"/>
</dbReference>
<comment type="similarity">
    <text evidence="1">Belongs to the DprA/Smf family.</text>
</comment>
<dbReference type="Proteomes" id="UP000199118">
    <property type="component" value="Unassembled WGS sequence"/>
</dbReference>
<dbReference type="GO" id="GO:0009294">
    <property type="term" value="P:DNA-mediated transformation"/>
    <property type="evidence" value="ECO:0007669"/>
    <property type="project" value="InterPro"/>
</dbReference>
<dbReference type="Pfam" id="PF17782">
    <property type="entry name" value="WHD_DprA"/>
    <property type="match status" value="1"/>
</dbReference>
<feature type="region of interest" description="Disordered" evidence="2">
    <location>
        <begin position="360"/>
        <end position="395"/>
    </location>
</feature>
<dbReference type="Gene3D" id="1.10.10.10">
    <property type="entry name" value="Winged helix-like DNA-binding domain superfamily/Winged helix DNA-binding domain"/>
    <property type="match status" value="1"/>
</dbReference>
<evidence type="ECO:0000256" key="2">
    <source>
        <dbReference type="SAM" id="MobiDB-lite"/>
    </source>
</evidence>
<dbReference type="InterPro" id="IPR041614">
    <property type="entry name" value="DprA_WH"/>
</dbReference>
<dbReference type="NCBIfam" id="TIGR00732">
    <property type="entry name" value="dprA"/>
    <property type="match status" value="1"/>
</dbReference>
<feature type="compositionally biased region" description="Low complexity" evidence="2">
    <location>
        <begin position="372"/>
        <end position="382"/>
    </location>
</feature>
<dbReference type="Pfam" id="PF21102">
    <property type="entry name" value="DprA_N"/>
    <property type="match status" value="1"/>
</dbReference>
<evidence type="ECO:0000313" key="6">
    <source>
        <dbReference type="Proteomes" id="UP000199118"/>
    </source>
</evidence>
<dbReference type="AlphaFoldDB" id="A0A1H2TPI3"/>
<evidence type="ECO:0000256" key="1">
    <source>
        <dbReference type="ARBA" id="ARBA00006525"/>
    </source>
</evidence>
<feature type="domain" description="Smf/DprA SLOG" evidence="3">
    <location>
        <begin position="151"/>
        <end position="358"/>
    </location>
</feature>
<evidence type="ECO:0000313" key="5">
    <source>
        <dbReference type="EMBL" id="SDW45836.1"/>
    </source>
</evidence>
<accession>A0A1H2TPI3</accession>
<evidence type="ECO:0000259" key="4">
    <source>
        <dbReference type="Pfam" id="PF17782"/>
    </source>
</evidence>
<sequence length="455" mass="45870">MQARIDFAGNRVGADPGIGRGRARDAGQSSGRGAGIGVGIDPGFGAGADPGRAPGRAQDGERDAAIATARGAPSSPPRRAVDPMAALRLARSRNVGPSTYIRLVRRFGDPARALDALPELARRGGAGAMTPFDAAAAAREMEAGAAAGARLVILGEPGYPPALAAIPDPPPVFWLRGDPSALRARTVAIVGARNASAMGLRLARAMAAELGAAGFIVASGLARGIDGAAHEGALPTGTVAALAGCVAQVYPRDHAALAERIAAEGGALIAEAPMGADPQARHFPRRNRVIAGLSRAVVLIEAASRSGSLITAEFALEQGREVLAAPGSPLDPRSAGGNQLIRQGASLVRDAADVVESLEQAGAEDPQGEAGGAAPPGLAPDGFAETAAPPPAPQDDRRLRAEIASLLGLAPVEEDELLRLSGANLSAVAEVLLELELAGRLVRQPGGMLALLPEA</sequence>
<dbReference type="EMBL" id="FNMZ01000001">
    <property type="protein sequence ID" value="SDW45836.1"/>
    <property type="molecule type" value="Genomic_DNA"/>
</dbReference>
<feature type="compositionally biased region" description="Gly residues" evidence="2">
    <location>
        <begin position="30"/>
        <end position="48"/>
    </location>
</feature>
<feature type="region of interest" description="Disordered" evidence="2">
    <location>
        <begin position="1"/>
        <end position="62"/>
    </location>
</feature>
<dbReference type="InterPro" id="IPR036388">
    <property type="entry name" value="WH-like_DNA-bd_sf"/>
</dbReference>
<feature type="domain" description="DprA winged helix" evidence="4">
    <location>
        <begin position="388"/>
        <end position="447"/>
    </location>
</feature>
<name>A0A1H2TPI3_9RHOB</name>
<gene>
    <name evidence="5" type="ORF">SAMN05444336_1011069</name>
</gene>